<keyword evidence="1" id="KW-1133">Transmembrane helix</keyword>
<feature type="transmembrane region" description="Helical" evidence="1">
    <location>
        <begin position="125"/>
        <end position="146"/>
    </location>
</feature>
<feature type="transmembrane region" description="Helical" evidence="1">
    <location>
        <begin position="253"/>
        <end position="276"/>
    </location>
</feature>
<sequence length="337" mass="37317">MDNTIERYVYDVARRLPEKEREDVKDELRANIYDMLPEGVTEEQIRKVLYELGSPASLAGKYRQNPRYLISPAYYEEYVSVLKWVLPLVGVIVMIIGFATSAFDAVKAGSTNYAFVFSGIISKGISMGVSAAFQALVWTTVGFVIAERSGQRAEQQGKHSWRIEDLPDVHKTEQTRLSLSESVAELVVLSVFTVIGLLFCSGRLPFAMVFSDGGLHFTTIFNESFLALCVPVILATFVLGVIVGIVKIKDRRWSPLVCVAVVAKSLAGMAMSLYLLNQPNMFTTEFHQFWSDLGVLQAMPLVNGRNALLVLLMVLIVIGTVTECIKTVTLTVKNSGK</sequence>
<proteinExistence type="predicted"/>
<organism evidence="2">
    <name type="scientific">bioreactor metagenome</name>
    <dbReference type="NCBI Taxonomy" id="1076179"/>
    <lineage>
        <taxon>unclassified sequences</taxon>
        <taxon>metagenomes</taxon>
        <taxon>ecological metagenomes</taxon>
    </lineage>
</organism>
<dbReference type="Pfam" id="PF22564">
    <property type="entry name" value="HAAS"/>
    <property type="match status" value="1"/>
</dbReference>
<dbReference type="AlphaFoldDB" id="A0A645ATI0"/>
<feature type="transmembrane region" description="Helical" evidence="1">
    <location>
        <begin position="183"/>
        <end position="204"/>
    </location>
</feature>
<feature type="transmembrane region" description="Helical" evidence="1">
    <location>
        <begin position="224"/>
        <end position="246"/>
    </location>
</feature>
<accession>A0A645ATI0</accession>
<protein>
    <submittedName>
        <fullName evidence="2">Uncharacterized protein</fullName>
    </submittedName>
</protein>
<keyword evidence="1" id="KW-0812">Transmembrane</keyword>
<feature type="transmembrane region" description="Helical" evidence="1">
    <location>
        <begin position="84"/>
        <end position="105"/>
    </location>
</feature>
<comment type="caution">
    <text evidence="2">The sequence shown here is derived from an EMBL/GenBank/DDBJ whole genome shotgun (WGS) entry which is preliminary data.</text>
</comment>
<evidence type="ECO:0000256" key="1">
    <source>
        <dbReference type="SAM" id="Phobius"/>
    </source>
</evidence>
<dbReference type="EMBL" id="VSSQ01015566">
    <property type="protein sequence ID" value="MPM56068.1"/>
    <property type="molecule type" value="Genomic_DNA"/>
</dbReference>
<evidence type="ECO:0000313" key="2">
    <source>
        <dbReference type="EMBL" id="MPM56068.1"/>
    </source>
</evidence>
<reference evidence="2" key="1">
    <citation type="submission" date="2019-08" db="EMBL/GenBank/DDBJ databases">
        <authorList>
            <person name="Kucharzyk K."/>
            <person name="Murdoch R.W."/>
            <person name="Higgins S."/>
            <person name="Loffler F."/>
        </authorList>
    </citation>
    <scope>NUCLEOTIDE SEQUENCE</scope>
</reference>
<feature type="transmembrane region" description="Helical" evidence="1">
    <location>
        <begin position="307"/>
        <end position="325"/>
    </location>
</feature>
<name>A0A645ATI0_9ZZZZ</name>
<gene>
    <name evidence="2" type="ORF">SDC9_102867</name>
</gene>
<keyword evidence="1" id="KW-0472">Membrane</keyword>